<dbReference type="EMBL" id="BAAAYK010000038">
    <property type="protein sequence ID" value="GAA3362685.1"/>
    <property type="molecule type" value="Genomic_DNA"/>
</dbReference>
<dbReference type="Gene3D" id="1.25.40.10">
    <property type="entry name" value="Tetratricopeptide repeat domain"/>
    <property type="match status" value="2"/>
</dbReference>
<comment type="caution">
    <text evidence="1">The sequence shown here is derived from an EMBL/GenBank/DDBJ whole genome shotgun (WGS) entry which is preliminary data.</text>
</comment>
<dbReference type="SUPFAM" id="SSF48452">
    <property type="entry name" value="TPR-like"/>
    <property type="match status" value="2"/>
</dbReference>
<accession>A0ABP6RXJ1</accession>
<dbReference type="RefSeq" id="WP_224961525.1">
    <property type="nucleotide sequence ID" value="NZ_BAAAYK010000038.1"/>
</dbReference>
<proteinExistence type="predicted"/>
<evidence type="ECO:0008006" key="3">
    <source>
        <dbReference type="Google" id="ProtNLM"/>
    </source>
</evidence>
<keyword evidence="2" id="KW-1185">Reference proteome</keyword>
<name>A0ABP6RXJ1_9PSEU</name>
<dbReference type="Proteomes" id="UP001500483">
    <property type="component" value="Unassembled WGS sequence"/>
</dbReference>
<dbReference type="PANTHER" id="PTHR47691">
    <property type="entry name" value="REGULATOR-RELATED"/>
    <property type="match status" value="1"/>
</dbReference>
<dbReference type="InterPro" id="IPR011990">
    <property type="entry name" value="TPR-like_helical_dom_sf"/>
</dbReference>
<gene>
    <name evidence="1" type="ORF">GCM10020366_51620</name>
</gene>
<evidence type="ECO:0000313" key="2">
    <source>
        <dbReference type="Proteomes" id="UP001500483"/>
    </source>
</evidence>
<dbReference type="PANTHER" id="PTHR47691:SF3">
    <property type="entry name" value="HTH-TYPE TRANSCRIPTIONAL REGULATOR RV0890C-RELATED"/>
    <property type="match status" value="1"/>
</dbReference>
<evidence type="ECO:0000313" key="1">
    <source>
        <dbReference type="EMBL" id="GAA3362685.1"/>
    </source>
</evidence>
<protein>
    <recommendedName>
        <fullName evidence="3">Tetratricopeptide repeat protein</fullName>
    </recommendedName>
</protein>
<reference evidence="2" key="1">
    <citation type="journal article" date="2019" name="Int. J. Syst. Evol. Microbiol.">
        <title>The Global Catalogue of Microorganisms (GCM) 10K type strain sequencing project: providing services to taxonomists for standard genome sequencing and annotation.</title>
        <authorList>
            <consortium name="The Broad Institute Genomics Platform"/>
            <consortium name="The Broad Institute Genome Sequencing Center for Infectious Disease"/>
            <person name="Wu L."/>
            <person name="Ma J."/>
        </authorList>
    </citation>
    <scope>NUCLEOTIDE SEQUENCE [LARGE SCALE GENOMIC DNA]</scope>
    <source>
        <strain evidence="2">JCM 9687</strain>
    </source>
</reference>
<sequence length="340" mass="37668">MDGNRAFAPEYQGALRDMSVNTAYEDVLAQARDRSRWAAERGTALDVAQAELAVAEACRRLGHLEEADGAWKAAYRAARTAGNDGVRGWALWSGGTLARQRGELNLALRLLAWGRDLSWQAGDITAYGYAFAGVAETLRIRGDFERARGLHEHVLAEARRREESRHIVWALEGLAQIERNTGDLDSAARRFAEAAQVAEASGDDRGHAWALRGQADVLSLRGEHERALELLSAAERTCRRMDLSSALAYNRKMRGNVQFRAGRHQEAARTYRDAHDKFRALREPRGIALSRLGLLKSLDALGRPAEATMADLVALRDEVNGNQLWQTRTMVENAIAERTG</sequence>
<dbReference type="Pfam" id="PF13424">
    <property type="entry name" value="TPR_12"/>
    <property type="match status" value="1"/>
</dbReference>
<organism evidence="1 2">
    <name type="scientific">Saccharopolyspora gregorii</name>
    <dbReference type="NCBI Taxonomy" id="33914"/>
    <lineage>
        <taxon>Bacteria</taxon>
        <taxon>Bacillati</taxon>
        <taxon>Actinomycetota</taxon>
        <taxon>Actinomycetes</taxon>
        <taxon>Pseudonocardiales</taxon>
        <taxon>Pseudonocardiaceae</taxon>
        <taxon>Saccharopolyspora</taxon>
    </lineage>
</organism>